<evidence type="ECO:0000256" key="2">
    <source>
        <dbReference type="ARBA" id="ARBA00022478"/>
    </source>
</evidence>
<proteinExistence type="predicted"/>
<dbReference type="RefSeq" id="XP_022673054.1">
    <property type="nucleotide sequence ID" value="XM_022817319.1"/>
</dbReference>
<dbReference type="GO" id="GO:0005666">
    <property type="term" value="C:RNA polymerase III complex"/>
    <property type="evidence" value="ECO:0007669"/>
    <property type="project" value="InterPro"/>
</dbReference>
<dbReference type="AlphaFoldDB" id="A0A7M7MJX5"/>
<dbReference type="InParanoid" id="A0A7M7MJX5"/>
<dbReference type="InterPro" id="IPR007811">
    <property type="entry name" value="RPC4"/>
</dbReference>
<dbReference type="OrthoDB" id="5836119at2759"/>
<dbReference type="Proteomes" id="UP000594260">
    <property type="component" value="Unplaced"/>
</dbReference>
<feature type="region of interest" description="Disordered" evidence="5">
    <location>
        <begin position="1"/>
        <end position="163"/>
    </location>
</feature>
<comment type="subcellular location">
    <subcellularLocation>
        <location evidence="1">Nucleus</location>
    </subcellularLocation>
</comment>
<evidence type="ECO:0000256" key="1">
    <source>
        <dbReference type="ARBA" id="ARBA00004123"/>
    </source>
</evidence>
<reference evidence="6" key="1">
    <citation type="submission" date="2021-01" db="UniProtKB">
        <authorList>
            <consortium name="EnsemblMetazoa"/>
        </authorList>
    </citation>
    <scope>IDENTIFICATION</scope>
</reference>
<dbReference type="GO" id="GO:0042797">
    <property type="term" value="P:tRNA transcription by RNA polymerase III"/>
    <property type="evidence" value="ECO:0007669"/>
    <property type="project" value="TreeGrafter"/>
</dbReference>
<dbReference type="Pfam" id="PF05132">
    <property type="entry name" value="RNA_pol_Rpc4"/>
    <property type="match status" value="1"/>
</dbReference>
<dbReference type="OMA" id="GTWDKTV"/>
<keyword evidence="2" id="KW-0240">DNA-directed RNA polymerase</keyword>
<keyword evidence="3" id="KW-0804">Transcription</keyword>
<sequence length="408" mass="43599">MAEGGGVNNSGTANQKTLPRGVLARSGLPLPTGTRLNSSIRAPRDLTLGGKVGGPPKKCLAPNLIPKSNVSLSANGLEGRENGRSGVGSRGEAGGRSRHDKVGSGFRGRGRGDGNRGRGRGRGPNLVQLDGIFVAGSTPPGNCGHSGEGAGSSGLRSSKDSSLPKYIPMEQEDCENTKETISRLTRADFTDYGDEDEECELPLMIPLTTARYGTTCKVEDYTGPDETDLAMEADSSETERIKPLKVDKSSAESDPSDIARNLLGMLCLGHGAVKADDEGTTLTVFQLPRLPGPSKASQDEERRLLQKDTNSCKAQTDTSQQYKLRHLSKGYLGKLQVLRDGRVRMVSGRVSMELQMASELPLYQELVEIQGRMVIPIAKVENKVVCRLNPKDLVGEGTSNSNVHNNSQ</sequence>
<evidence type="ECO:0000256" key="4">
    <source>
        <dbReference type="ARBA" id="ARBA00023242"/>
    </source>
</evidence>
<accession>A0A7M7MJX5</accession>
<dbReference type="CTD" id="121856514"/>
<feature type="compositionally biased region" description="Low complexity" evidence="5">
    <location>
        <begin position="153"/>
        <end position="163"/>
    </location>
</feature>
<organism evidence="6 7">
    <name type="scientific">Varroa destructor</name>
    <name type="common">Honeybee mite</name>
    <dbReference type="NCBI Taxonomy" id="109461"/>
    <lineage>
        <taxon>Eukaryota</taxon>
        <taxon>Metazoa</taxon>
        <taxon>Ecdysozoa</taxon>
        <taxon>Arthropoda</taxon>
        <taxon>Chelicerata</taxon>
        <taxon>Arachnida</taxon>
        <taxon>Acari</taxon>
        <taxon>Parasitiformes</taxon>
        <taxon>Mesostigmata</taxon>
        <taxon>Gamasina</taxon>
        <taxon>Dermanyssoidea</taxon>
        <taxon>Varroidae</taxon>
        <taxon>Varroa</taxon>
    </lineage>
</organism>
<feature type="region of interest" description="Disordered" evidence="5">
    <location>
        <begin position="233"/>
        <end position="254"/>
    </location>
</feature>
<evidence type="ECO:0000313" key="7">
    <source>
        <dbReference type="Proteomes" id="UP000594260"/>
    </source>
</evidence>
<keyword evidence="4" id="KW-0539">Nucleus</keyword>
<keyword evidence="7" id="KW-1185">Reference proteome</keyword>
<dbReference type="RefSeq" id="XP_022673055.1">
    <property type="nucleotide sequence ID" value="XM_022817320.1"/>
</dbReference>
<dbReference type="KEGG" id="vde:111255390"/>
<name>A0A7M7MJX5_VARDE</name>
<evidence type="ECO:0000256" key="5">
    <source>
        <dbReference type="SAM" id="MobiDB-lite"/>
    </source>
</evidence>
<dbReference type="EnsemblMetazoa" id="XM_022817320">
    <property type="protein sequence ID" value="XP_022673055"/>
    <property type="gene ID" value="LOC111255390"/>
</dbReference>
<protein>
    <recommendedName>
        <fullName evidence="8">DNA-directed RNA polymerase III subunit RPC4</fullName>
    </recommendedName>
</protein>
<feature type="compositionally biased region" description="Basic and acidic residues" evidence="5">
    <location>
        <begin position="237"/>
        <end position="251"/>
    </location>
</feature>
<evidence type="ECO:0000313" key="6">
    <source>
        <dbReference type="EnsemblMetazoa" id="XP_022673053"/>
    </source>
</evidence>
<dbReference type="PANTHER" id="PTHR13408:SF0">
    <property type="entry name" value="DNA-DIRECTED RNA POLYMERASE III SUBUNIT RPC4"/>
    <property type="match status" value="1"/>
</dbReference>
<dbReference type="EnsemblMetazoa" id="XM_022817318">
    <property type="protein sequence ID" value="XP_022673053"/>
    <property type="gene ID" value="LOC111255390"/>
</dbReference>
<dbReference type="RefSeq" id="XP_022673053.1">
    <property type="nucleotide sequence ID" value="XM_022817318.1"/>
</dbReference>
<dbReference type="FunCoup" id="A0A7M7MJX5">
    <property type="interactions" value="718"/>
</dbReference>
<feature type="compositionally biased region" description="Basic and acidic residues" evidence="5">
    <location>
        <begin position="93"/>
        <end position="102"/>
    </location>
</feature>
<evidence type="ECO:0008006" key="8">
    <source>
        <dbReference type="Google" id="ProtNLM"/>
    </source>
</evidence>
<dbReference type="GeneID" id="111255390"/>
<dbReference type="GO" id="GO:0003677">
    <property type="term" value="F:DNA binding"/>
    <property type="evidence" value="ECO:0007669"/>
    <property type="project" value="InterPro"/>
</dbReference>
<evidence type="ECO:0000256" key="3">
    <source>
        <dbReference type="ARBA" id="ARBA00023163"/>
    </source>
</evidence>
<dbReference type="EnsemblMetazoa" id="XM_022817319">
    <property type="protein sequence ID" value="XP_022673054"/>
    <property type="gene ID" value="LOC111255390"/>
</dbReference>
<dbReference type="PANTHER" id="PTHR13408">
    <property type="entry name" value="DNA-DIRECTED RNA POLYMERASE III"/>
    <property type="match status" value="1"/>
</dbReference>